<dbReference type="InterPro" id="IPR050483">
    <property type="entry name" value="CoA-transferase_III_domain"/>
</dbReference>
<keyword evidence="3" id="KW-1185">Reference proteome</keyword>
<reference evidence="3" key="1">
    <citation type="journal article" date="2019" name="Int. J. Syst. Evol. Microbiol.">
        <title>The Global Catalogue of Microorganisms (GCM) 10K type strain sequencing project: providing services to taxonomists for standard genome sequencing and annotation.</title>
        <authorList>
            <consortium name="The Broad Institute Genomics Platform"/>
            <consortium name="The Broad Institute Genome Sequencing Center for Infectious Disease"/>
            <person name="Wu L."/>
            <person name="Ma J."/>
        </authorList>
    </citation>
    <scope>NUCLEOTIDE SEQUENCE [LARGE SCALE GENOMIC DNA]</scope>
    <source>
        <strain evidence="3">JCM 30071</strain>
    </source>
</reference>
<dbReference type="RefSeq" id="WP_188944089.1">
    <property type="nucleotide sequence ID" value="NZ_BMPN01000008.1"/>
</dbReference>
<sequence length="395" mass="43468">MRQALKGIRILDLSRVFAGPGGSMILGDLGADVVRVEAPHGTDSIRDWSPFVKDQSTYYFSANRNKRAITLNLKKTEGRALFQKMVAQADVVLENFKTGTMERLGLGFKQLKQWNPTIILCSVTGYGQTGPFAQEPGFDPVLQAVGGLMDVTGDPDGEATRVGLPVVDMMSSLYTAISILAALRARDLYGEGDHIDISLLDVQVSSLANVASSYLMKGHRSKRMGNTHNNIVPYQVFQCEDKPLMVACGNDQQFVKFCQVVGHPEWAEDSRFKTNASRVDNRDVLTELLDAVMVLKTAETWFALLSDAGVPSGPVNNVEEVFQHPQVQARKMVEKVDHPTLGSVPLVRNPLKFSNMSITIEKHPPLLGEHTETFLQDELGLSVEEIKQLGEEGVI</sequence>
<dbReference type="PANTHER" id="PTHR48207">
    <property type="entry name" value="SUCCINATE--HYDROXYMETHYLGLUTARATE COA-TRANSFERASE"/>
    <property type="match status" value="1"/>
</dbReference>
<dbReference type="PANTHER" id="PTHR48207:SF3">
    <property type="entry name" value="SUCCINATE--HYDROXYMETHYLGLUTARATE COA-TRANSFERASE"/>
    <property type="match status" value="1"/>
</dbReference>
<dbReference type="Gene3D" id="3.40.50.10540">
    <property type="entry name" value="Crotonobetainyl-coa:carnitine coa-transferase, domain 1"/>
    <property type="match status" value="1"/>
</dbReference>
<protein>
    <submittedName>
        <fullName evidence="2">CoA transferase</fullName>
    </submittedName>
</protein>
<dbReference type="EMBL" id="BMPN01000008">
    <property type="protein sequence ID" value="GGJ73537.1"/>
    <property type="molecule type" value="Genomic_DNA"/>
</dbReference>
<dbReference type="Gene3D" id="3.30.1540.10">
    <property type="entry name" value="formyl-coa transferase, domain 3"/>
    <property type="match status" value="1"/>
</dbReference>
<proteinExistence type="predicted"/>
<dbReference type="SUPFAM" id="SSF89796">
    <property type="entry name" value="CoA-transferase family III (CaiB/BaiF)"/>
    <property type="match status" value="1"/>
</dbReference>
<dbReference type="InterPro" id="IPR044855">
    <property type="entry name" value="CoA-Trfase_III_dom3_sf"/>
</dbReference>
<gene>
    <name evidence="2" type="ORF">GCM10007111_38960</name>
</gene>
<keyword evidence="1 2" id="KW-0808">Transferase</keyword>
<organism evidence="2 3">
    <name type="scientific">Virgibacillus kapii</name>
    <dbReference type="NCBI Taxonomy" id="1638645"/>
    <lineage>
        <taxon>Bacteria</taxon>
        <taxon>Bacillati</taxon>
        <taxon>Bacillota</taxon>
        <taxon>Bacilli</taxon>
        <taxon>Bacillales</taxon>
        <taxon>Bacillaceae</taxon>
        <taxon>Virgibacillus</taxon>
    </lineage>
</organism>
<dbReference type="Proteomes" id="UP000634435">
    <property type="component" value="Unassembled WGS sequence"/>
</dbReference>
<dbReference type="InterPro" id="IPR003673">
    <property type="entry name" value="CoA-Trfase_fam_III"/>
</dbReference>
<accession>A0ABQ2DX64</accession>
<dbReference type="GO" id="GO:0016740">
    <property type="term" value="F:transferase activity"/>
    <property type="evidence" value="ECO:0007669"/>
    <property type="project" value="UniProtKB-KW"/>
</dbReference>
<comment type="caution">
    <text evidence="2">The sequence shown here is derived from an EMBL/GenBank/DDBJ whole genome shotgun (WGS) entry which is preliminary data.</text>
</comment>
<dbReference type="InterPro" id="IPR023606">
    <property type="entry name" value="CoA-Trfase_III_dom_1_sf"/>
</dbReference>
<evidence type="ECO:0000313" key="2">
    <source>
        <dbReference type="EMBL" id="GGJ73537.1"/>
    </source>
</evidence>
<evidence type="ECO:0000313" key="3">
    <source>
        <dbReference type="Proteomes" id="UP000634435"/>
    </source>
</evidence>
<name>A0ABQ2DX64_9BACI</name>
<evidence type="ECO:0000256" key="1">
    <source>
        <dbReference type="ARBA" id="ARBA00022679"/>
    </source>
</evidence>
<dbReference type="Pfam" id="PF02515">
    <property type="entry name" value="CoA_transf_3"/>
    <property type="match status" value="1"/>
</dbReference>